<feature type="transmembrane region" description="Helical" evidence="6">
    <location>
        <begin position="222"/>
        <end position="243"/>
    </location>
</feature>
<feature type="domain" description="EamA" evidence="7">
    <location>
        <begin position="226"/>
        <end position="359"/>
    </location>
</feature>
<keyword evidence="2 6" id="KW-0812">Transmembrane</keyword>
<dbReference type="PANTHER" id="PTHR22911:SF6">
    <property type="entry name" value="SOLUTE CARRIER FAMILY 35 MEMBER G1"/>
    <property type="match status" value="1"/>
</dbReference>
<dbReference type="GO" id="GO:0016020">
    <property type="term" value="C:membrane"/>
    <property type="evidence" value="ECO:0007669"/>
    <property type="project" value="UniProtKB-SubCell"/>
</dbReference>
<proteinExistence type="predicted"/>
<feature type="transmembrane region" description="Helical" evidence="6">
    <location>
        <begin position="343"/>
        <end position="360"/>
    </location>
</feature>
<dbReference type="SUPFAM" id="SSF103481">
    <property type="entry name" value="Multidrug resistance efflux transporter EmrE"/>
    <property type="match status" value="2"/>
</dbReference>
<feature type="transmembrane region" description="Helical" evidence="6">
    <location>
        <begin position="89"/>
        <end position="107"/>
    </location>
</feature>
<keyword evidence="9" id="KW-1185">Reference proteome</keyword>
<evidence type="ECO:0000313" key="9">
    <source>
        <dbReference type="Proteomes" id="UP000262825"/>
    </source>
</evidence>
<dbReference type="PANTHER" id="PTHR22911">
    <property type="entry name" value="ACYL-MALONYL CONDENSING ENZYME-RELATED"/>
    <property type="match status" value="1"/>
</dbReference>
<protein>
    <submittedName>
        <fullName evidence="8">Related to Probable transport protein YPL264C</fullName>
    </submittedName>
</protein>
<feature type="transmembrane region" description="Helical" evidence="6">
    <location>
        <begin position="127"/>
        <end position="146"/>
    </location>
</feature>
<keyword evidence="3 6" id="KW-1133">Transmembrane helix</keyword>
<comment type="subcellular location">
    <subcellularLocation>
        <location evidence="1">Membrane</location>
        <topology evidence="1">Multi-pass membrane protein</topology>
    </subcellularLocation>
</comment>
<accession>A0A376B2F5</accession>
<evidence type="ECO:0000256" key="1">
    <source>
        <dbReference type="ARBA" id="ARBA00004141"/>
    </source>
</evidence>
<dbReference type="EMBL" id="UFAJ01000053">
    <property type="protein sequence ID" value="SSD58831.1"/>
    <property type="molecule type" value="Genomic_DNA"/>
</dbReference>
<feature type="transmembrane region" description="Helical" evidence="6">
    <location>
        <begin position="319"/>
        <end position="337"/>
    </location>
</feature>
<evidence type="ECO:0000259" key="7">
    <source>
        <dbReference type="Pfam" id="PF00892"/>
    </source>
</evidence>
<evidence type="ECO:0000256" key="3">
    <source>
        <dbReference type="ARBA" id="ARBA00022989"/>
    </source>
</evidence>
<sequence>MSSEPTISIDNNIPNNKSSSPSSLSITKFEADDEDEPELNDHTITNHNENKGLYYLLASQLFNSIMVISTKLLETDPNFKDDPINPLQILVFRMLITFIGTLIYMFLNKNHINDVPFGPKPMRKWLVLRGSLGFFGVFGLYFSLQYLSVSDAIVITFLVPSVTGILATLLLRERFSKMEGACALTALCGVILIVRPSFLFGGENDIAEGEDDSAESKNAKKRLIASIVGLVGVCGVSSVYVIIKHIGKRAHAIMSVTYFSFLSFLISLFGILFIPSMTFKTPQTKGQWSLFFLIGFSGFFMQLLLTLGIQMEKKTSRSALMSYSQIIYAVFWDLIIWKHLPSLTSLCGIIIIVSSTLFAVKYKNNHGVNNGSKFEGVQDGVIDNEMSLEGNDDIDFELDDIGNNAAEFETLDTNTAKNPVNSAKELHIL</sequence>
<feature type="domain" description="EamA" evidence="7">
    <location>
        <begin position="83"/>
        <end position="194"/>
    </location>
</feature>
<feature type="compositionally biased region" description="Low complexity" evidence="5">
    <location>
        <begin position="7"/>
        <end position="26"/>
    </location>
</feature>
<dbReference type="InterPro" id="IPR000620">
    <property type="entry name" value="EamA_dom"/>
</dbReference>
<dbReference type="InterPro" id="IPR037185">
    <property type="entry name" value="EmrE-like"/>
</dbReference>
<feature type="transmembrane region" description="Helical" evidence="6">
    <location>
        <begin position="255"/>
        <end position="276"/>
    </location>
</feature>
<reference evidence="9" key="1">
    <citation type="submission" date="2018-06" db="EMBL/GenBank/DDBJ databases">
        <authorList>
            <person name="Guldener U."/>
        </authorList>
    </citation>
    <scope>NUCLEOTIDE SEQUENCE [LARGE SCALE GENOMIC DNA]</scope>
    <source>
        <strain evidence="9">UTAD17</strain>
    </source>
</reference>
<feature type="transmembrane region" description="Helical" evidence="6">
    <location>
        <begin position="52"/>
        <end position="69"/>
    </location>
</feature>
<dbReference type="Proteomes" id="UP000262825">
    <property type="component" value="Unassembled WGS sequence"/>
</dbReference>
<feature type="transmembrane region" description="Helical" evidence="6">
    <location>
        <begin position="152"/>
        <end position="171"/>
    </location>
</feature>
<dbReference type="Pfam" id="PF00892">
    <property type="entry name" value="EamA"/>
    <property type="match status" value="2"/>
</dbReference>
<evidence type="ECO:0000313" key="8">
    <source>
        <dbReference type="EMBL" id="SSD58831.1"/>
    </source>
</evidence>
<dbReference type="VEuPathDB" id="FungiDB:SCODWIG_00592"/>
<feature type="transmembrane region" description="Helical" evidence="6">
    <location>
        <begin position="288"/>
        <end position="307"/>
    </location>
</feature>
<evidence type="ECO:0000256" key="6">
    <source>
        <dbReference type="SAM" id="Phobius"/>
    </source>
</evidence>
<evidence type="ECO:0000256" key="4">
    <source>
        <dbReference type="ARBA" id="ARBA00023136"/>
    </source>
</evidence>
<evidence type="ECO:0000256" key="5">
    <source>
        <dbReference type="SAM" id="MobiDB-lite"/>
    </source>
</evidence>
<evidence type="ECO:0000256" key="2">
    <source>
        <dbReference type="ARBA" id="ARBA00022692"/>
    </source>
</evidence>
<feature type="region of interest" description="Disordered" evidence="5">
    <location>
        <begin position="1"/>
        <end position="45"/>
    </location>
</feature>
<dbReference type="AlphaFoldDB" id="A0A376B2F5"/>
<name>A0A376B2F5_9ASCO</name>
<keyword evidence="4 6" id="KW-0472">Membrane</keyword>
<feature type="transmembrane region" description="Helical" evidence="6">
    <location>
        <begin position="183"/>
        <end position="202"/>
    </location>
</feature>
<organism evidence="8 9">
    <name type="scientific">Saccharomycodes ludwigii</name>
    <dbReference type="NCBI Taxonomy" id="36035"/>
    <lineage>
        <taxon>Eukaryota</taxon>
        <taxon>Fungi</taxon>
        <taxon>Dikarya</taxon>
        <taxon>Ascomycota</taxon>
        <taxon>Saccharomycotina</taxon>
        <taxon>Saccharomycetes</taxon>
        <taxon>Saccharomycodales</taxon>
        <taxon>Saccharomycodaceae</taxon>
        <taxon>Saccharomycodes</taxon>
    </lineage>
</organism>
<gene>
    <name evidence="8" type="ORF">SCODWIG_00592</name>
</gene>